<name>A0A6L7I020_9GAMM</name>
<feature type="transmembrane region" description="Helical" evidence="1">
    <location>
        <begin position="40"/>
        <end position="62"/>
    </location>
</feature>
<feature type="transmembrane region" description="Helical" evidence="1">
    <location>
        <begin position="12"/>
        <end position="34"/>
    </location>
</feature>
<keyword evidence="1" id="KW-1133">Transmembrane helix</keyword>
<evidence type="ECO:0000313" key="2">
    <source>
        <dbReference type="EMBL" id="MXR69915.1"/>
    </source>
</evidence>
<proteinExistence type="predicted"/>
<dbReference type="EMBL" id="WRPA01000013">
    <property type="protein sequence ID" value="MXR69915.1"/>
    <property type="molecule type" value="Genomic_DNA"/>
</dbReference>
<accession>A0A6L7I020</accession>
<protein>
    <submittedName>
        <fullName evidence="2">Uncharacterized protein</fullName>
    </submittedName>
</protein>
<dbReference type="AlphaFoldDB" id="A0A6L7I020"/>
<keyword evidence="1" id="KW-0812">Transmembrane</keyword>
<sequence length="126" mass="13857">MTNKVFLSLHGAIYGLFAIVLFFLPLQVWPLYGVKIQDQYAYFLSQHTSIFLGGVALVAWLLRELAQGEVAKKLILALLLTNLLGVVITTYAGVKGIFTGFGWSDPIFFAVMALLSAAQYRKQGGL</sequence>
<dbReference type="Proteomes" id="UP000474778">
    <property type="component" value="Unassembled WGS sequence"/>
</dbReference>
<evidence type="ECO:0000256" key="1">
    <source>
        <dbReference type="SAM" id="Phobius"/>
    </source>
</evidence>
<feature type="transmembrane region" description="Helical" evidence="1">
    <location>
        <begin position="74"/>
        <end position="94"/>
    </location>
</feature>
<keyword evidence="3" id="KW-1185">Reference proteome</keyword>
<keyword evidence="1" id="KW-0472">Membrane</keyword>
<comment type="caution">
    <text evidence="2">The sequence shown here is derived from an EMBL/GenBank/DDBJ whole genome shotgun (WGS) entry which is preliminary data.</text>
</comment>
<organism evidence="2 3">
    <name type="scientific">Shewanella insulae</name>
    <dbReference type="NCBI Taxonomy" id="2681496"/>
    <lineage>
        <taxon>Bacteria</taxon>
        <taxon>Pseudomonadati</taxon>
        <taxon>Pseudomonadota</taxon>
        <taxon>Gammaproteobacteria</taxon>
        <taxon>Alteromonadales</taxon>
        <taxon>Shewanellaceae</taxon>
        <taxon>Shewanella</taxon>
    </lineage>
</organism>
<feature type="transmembrane region" description="Helical" evidence="1">
    <location>
        <begin position="100"/>
        <end position="120"/>
    </location>
</feature>
<dbReference type="RefSeq" id="WP_160797491.1">
    <property type="nucleotide sequence ID" value="NZ_WRPA01000013.1"/>
</dbReference>
<gene>
    <name evidence="2" type="ORF">GNT65_14730</name>
</gene>
<reference evidence="2 3" key="1">
    <citation type="submission" date="2019-12" db="EMBL/GenBank/DDBJ databases">
        <title>Shewanella insulae sp. nov., isolated from a tidal flat.</title>
        <authorList>
            <person name="Yoon J.-H."/>
        </authorList>
    </citation>
    <scope>NUCLEOTIDE SEQUENCE [LARGE SCALE GENOMIC DNA]</scope>
    <source>
        <strain evidence="2 3">JBTF-M18</strain>
    </source>
</reference>
<evidence type="ECO:0000313" key="3">
    <source>
        <dbReference type="Proteomes" id="UP000474778"/>
    </source>
</evidence>